<evidence type="ECO:0000256" key="1">
    <source>
        <dbReference type="ARBA" id="ARBA00000085"/>
    </source>
</evidence>
<evidence type="ECO:0000256" key="7">
    <source>
        <dbReference type="ARBA" id="ARBA00022777"/>
    </source>
</evidence>
<dbReference type="SMART" id="SM00387">
    <property type="entry name" value="HATPase_c"/>
    <property type="match status" value="1"/>
</dbReference>
<dbReference type="GO" id="GO:0000155">
    <property type="term" value="F:phosphorelay sensor kinase activity"/>
    <property type="evidence" value="ECO:0007669"/>
    <property type="project" value="InterPro"/>
</dbReference>
<sequence>MASLGRLTALFLGAFGAATALTGYASYSASRHTIETLVDRRLDEVSRALLDESLRGNAGAILTRISALSAQRETGDLGFELLDAKGQRLGGNVTVSGRVPPGFSTLADGMLPGTATFRMQRRDAGGGLHLVTLVETEPIDGFAAVWLRSYALGFGLIVIIVVAGAVSFSTIVRRRISELRTTAEAIIDGDLTQRVPVEPGSGAFARQAATFNRMLDRIAALVESLRHVGGDVAHDLRTPLARLRSRLALIVAETPTPELEAALDQCDEMLAMFSAILRISEVEGGERRTAFRPVALAAVASDVAETLAATAADSGHVLTIGPLEDGAVEGDRQLLTQATLNLVGNALTHSPPGARVAVSVTRAAAQLVLTVEDDGPGIPAAERATALRRFGRLDASRHCPGHGLGLPLVEAIARMHGGTLSLEDARPGLRATIAVPVA</sequence>
<dbReference type="AlphaFoldDB" id="A0A7X0MQN8"/>
<dbReference type="InterPro" id="IPR036097">
    <property type="entry name" value="HisK_dim/P_sf"/>
</dbReference>
<dbReference type="Pfam" id="PF00512">
    <property type="entry name" value="HisKA"/>
    <property type="match status" value="1"/>
</dbReference>
<keyword evidence="9" id="KW-0902">Two-component regulatory system</keyword>
<comment type="subcellular location">
    <subcellularLocation>
        <location evidence="2">Membrane</location>
    </subcellularLocation>
</comment>
<dbReference type="EC" id="2.7.13.3" evidence="3"/>
<dbReference type="SUPFAM" id="SSF55874">
    <property type="entry name" value="ATPase domain of HSP90 chaperone/DNA topoisomerase II/histidine kinase"/>
    <property type="match status" value="1"/>
</dbReference>
<keyword evidence="10 11" id="KW-0472">Membrane</keyword>
<name>A0A7X0MQN8_9SPHN</name>
<evidence type="ECO:0000256" key="9">
    <source>
        <dbReference type="ARBA" id="ARBA00023012"/>
    </source>
</evidence>
<comment type="caution">
    <text evidence="14">The sequence shown here is derived from an EMBL/GenBank/DDBJ whole genome shotgun (WGS) entry which is preliminary data.</text>
</comment>
<dbReference type="Gene3D" id="1.10.287.130">
    <property type="match status" value="1"/>
</dbReference>
<dbReference type="PRINTS" id="PR00344">
    <property type="entry name" value="BCTRLSENSOR"/>
</dbReference>
<feature type="domain" description="HAMP" evidence="13">
    <location>
        <begin position="170"/>
        <end position="223"/>
    </location>
</feature>
<dbReference type="Proteomes" id="UP000522313">
    <property type="component" value="Unassembled WGS sequence"/>
</dbReference>
<comment type="catalytic activity">
    <reaction evidence="1">
        <text>ATP + protein L-histidine = ADP + protein N-phospho-L-histidine.</text>
        <dbReference type="EC" id="2.7.13.3"/>
    </reaction>
</comment>
<proteinExistence type="predicted"/>
<dbReference type="CDD" id="cd00082">
    <property type="entry name" value="HisKA"/>
    <property type="match status" value="1"/>
</dbReference>
<dbReference type="SMART" id="SM00304">
    <property type="entry name" value="HAMP"/>
    <property type="match status" value="1"/>
</dbReference>
<evidence type="ECO:0000313" key="15">
    <source>
        <dbReference type="Proteomes" id="UP000522313"/>
    </source>
</evidence>
<dbReference type="RefSeq" id="WP_184507890.1">
    <property type="nucleotide sequence ID" value="NZ_JACHBT010000021.1"/>
</dbReference>
<evidence type="ECO:0000256" key="8">
    <source>
        <dbReference type="ARBA" id="ARBA00022989"/>
    </source>
</evidence>
<dbReference type="SMART" id="SM00388">
    <property type="entry name" value="HisKA"/>
    <property type="match status" value="1"/>
</dbReference>
<evidence type="ECO:0000313" key="14">
    <source>
        <dbReference type="EMBL" id="MBB6506330.1"/>
    </source>
</evidence>
<keyword evidence="5" id="KW-0808">Transferase</keyword>
<reference evidence="14 15" key="1">
    <citation type="submission" date="2020-08" db="EMBL/GenBank/DDBJ databases">
        <title>The Agave Microbiome: Exploring the role of microbial communities in plant adaptations to desert environments.</title>
        <authorList>
            <person name="Partida-Martinez L.P."/>
        </authorList>
    </citation>
    <scope>NUCLEOTIDE SEQUENCE [LARGE SCALE GENOMIC DNA]</scope>
    <source>
        <strain evidence="14 15">AS3.13</strain>
    </source>
</reference>
<dbReference type="Gene3D" id="6.10.340.10">
    <property type="match status" value="1"/>
</dbReference>
<evidence type="ECO:0000256" key="5">
    <source>
        <dbReference type="ARBA" id="ARBA00022679"/>
    </source>
</evidence>
<gene>
    <name evidence="14" type="ORF">F4693_003331</name>
</gene>
<protein>
    <recommendedName>
        <fullName evidence="3">histidine kinase</fullName>
        <ecNumber evidence="3">2.7.13.3</ecNumber>
    </recommendedName>
</protein>
<dbReference type="PROSITE" id="PS50885">
    <property type="entry name" value="HAMP"/>
    <property type="match status" value="1"/>
</dbReference>
<evidence type="ECO:0000256" key="11">
    <source>
        <dbReference type="SAM" id="Phobius"/>
    </source>
</evidence>
<feature type="transmembrane region" description="Helical" evidence="11">
    <location>
        <begin position="150"/>
        <end position="172"/>
    </location>
</feature>
<dbReference type="Pfam" id="PF02518">
    <property type="entry name" value="HATPase_c"/>
    <property type="match status" value="1"/>
</dbReference>
<dbReference type="Gene3D" id="3.30.565.10">
    <property type="entry name" value="Histidine kinase-like ATPase, C-terminal domain"/>
    <property type="match status" value="1"/>
</dbReference>
<dbReference type="PANTHER" id="PTHR45436:SF8">
    <property type="entry name" value="HISTIDINE KINASE"/>
    <property type="match status" value="1"/>
</dbReference>
<dbReference type="InterPro" id="IPR003661">
    <property type="entry name" value="HisK_dim/P_dom"/>
</dbReference>
<keyword evidence="6 11" id="KW-0812">Transmembrane</keyword>
<organism evidence="14 15">
    <name type="scientific">Sphingomonas endophytica</name>
    <dbReference type="NCBI Taxonomy" id="869719"/>
    <lineage>
        <taxon>Bacteria</taxon>
        <taxon>Pseudomonadati</taxon>
        <taxon>Pseudomonadota</taxon>
        <taxon>Alphaproteobacteria</taxon>
        <taxon>Sphingomonadales</taxon>
        <taxon>Sphingomonadaceae</taxon>
        <taxon>Sphingomonas</taxon>
    </lineage>
</organism>
<keyword evidence="7" id="KW-0418">Kinase</keyword>
<dbReference type="InterPro" id="IPR005467">
    <property type="entry name" value="His_kinase_dom"/>
</dbReference>
<dbReference type="InterPro" id="IPR036890">
    <property type="entry name" value="HATPase_C_sf"/>
</dbReference>
<dbReference type="PANTHER" id="PTHR45436">
    <property type="entry name" value="SENSOR HISTIDINE KINASE YKOH"/>
    <property type="match status" value="1"/>
</dbReference>
<evidence type="ECO:0000256" key="3">
    <source>
        <dbReference type="ARBA" id="ARBA00012438"/>
    </source>
</evidence>
<dbReference type="EMBL" id="JACHBT010000021">
    <property type="protein sequence ID" value="MBB6506330.1"/>
    <property type="molecule type" value="Genomic_DNA"/>
</dbReference>
<evidence type="ECO:0000259" key="13">
    <source>
        <dbReference type="PROSITE" id="PS50885"/>
    </source>
</evidence>
<keyword evidence="4" id="KW-0597">Phosphoprotein</keyword>
<dbReference type="InterPro" id="IPR003660">
    <property type="entry name" value="HAMP_dom"/>
</dbReference>
<keyword evidence="8 11" id="KW-1133">Transmembrane helix</keyword>
<evidence type="ECO:0000259" key="12">
    <source>
        <dbReference type="PROSITE" id="PS50109"/>
    </source>
</evidence>
<dbReference type="InterPro" id="IPR004358">
    <property type="entry name" value="Sig_transdc_His_kin-like_C"/>
</dbReference>
<evidence type="ECO:0000256" key="2">
    <source>
        <dbReference type="ARBA" id="ARBA00004370"/>
    </source>
</evidence>
<dbReference type="GO" id="GO:0005886">
    <property type="term" value="C:plasma membrane"/>
    <property type="evidence" value="ECO:0007669"/>
    <property type="project" value="TreeGrafter"/>
</dbReference>
<reference evidence="14 15" key="2">
    <citation type="submission" date="2020-08" db="EMBL/GenBank/DDBJ databases">
        <authorList>
            <person name="Partida-Martinez L."/>
            <person name="Huntemann M."/>
            <person name="Clum A."/>
            <person name="Wang J."/>
            <person name="Palaniappan K."/>
            <person name="Ritter S."/>
            <person name="Chen I.-M."/>
            <person name="Stamatis D."/>
            <person name="Reddy T."/>
            <person name="O'Malley R."/>
            <person name="Daum C."/>
            <person name="Shapiro N."/>
            <person name="Ivanova N."/>
            <person name="Kyrpides N."/>
            <person name="Woyke T."/>
        </authorList>
    </citation>
    <scope>NUCLEOTIDE SEQUENCE [LARGE SCALE GENOMIC DNA]</scope>
    <source>
        <strain evidence="14 15">AS3.13</strain>
    </source>
</reference>
<accession>A0A7X0MQN8</accession>
<dbReference type="InterPro" id="IPR050428">
    <property type="entry name" value="TCS_sensor_his_kinase"/>
</dbReference>
<dbReference type="InterPro" id="IPR003594">
    <property type="entry name" value="HATPase_dom"/>
</dbReference>
<dbReference type="CDD" id="cd06225">
    <property type="entry name" value="HAMP"/>
    <property type="match status" value="1"/>
</dbReference>
<feature type="domain" description="Histidine kinase" evidence="12">
    <location>
        <begin position="231"/>
        <end position="438"/>
    </location>
</feature>
<dbReference type="CDD" id="cd00075">
    <property type="entry name" value="HATPase"/>
    <property type="match status" value="1"/>
</dbReference>
<evidence type="ECO:0000256" key="10">
    <source>
        <dbReference type="ARBA" id="ARBA00023136"/>
    </source>
</evidence>
<dbReference type="PROSITE" id="PS50109">
    <property type="entry name" value="HIS_KIN"/>
    <property type="match status" value="1"/>
</dbReference>
<evidence type="ECO:0000256" key="6">
    <source>
        <dbReference type="ARBA" id="ARBA00022692"/>
    </source>
</evidence>
<evidence type="ECO:0000256" key="4">
    <source>
        <dbReference type="ARBA" id="ARBA00022553"/>
    </source>
</evidence>
<dbReference type="SUPFAM" id="SSF47384">
    <property type="entry name" value="Homodimeric domain of signal transducing histidine kinase"/>
    <property type="match status" value="1"/>
</dbReference>